<reference evidence="2 3" key="1">
    <citation type="submission" date="2019-02" db="EMBL/GenBank/DDBJ databases">
        <title>Genome sequencing of the rare red list fungi Hericium alpestre (H. flagellum).</title>
        <authorList>
            <person name="Buettner E."/>
            <person name="Kellner H."/>
        </authorList>
    </citation>
    <scope>NUCLEOTIDE SEQUENCE [LARGE SCALE GENOMIC DNA]</scope>
    <source>
        <strain evidence="2 3">DSM 108284</strain>
    </source>
</reference>
<evidence type="ECO:0000256" key="1">
    <source>
        <dbReference type="SAM" id="MobiDB-lite"/>
    </source>
</evidence>
<comment type="caution">
    <text evidence="2">The sequence shown here is derived from an EMBL/GenBank/DDBJ whole genome shotgun (WGS) entry which is preliminary data.</text>
</comment>
<evidence type="ECO:0000313" key="2">
    <source>
        <dbReference type="EMBL" id="TFY75817.1"/>
    </source>
</evidence>
<feature type="region of interest" description="Disordered" evidence="1">
    <location>
        <begin position="1"/>
        <end position="75"/>
    </location>
</feature>
<keyword evidence="3" id="KW-1185">Reference proteome</keyword>
<dbReference type="AlphaFoldDB" id="A0A4Y9ZP37"/>
<name>A0A4Y9ZP37_9AGAM</name>
<sequence>MITRSGASVQRPHQSDSEAQSSDDPELPKPPKKKAKLAGEPPKPPKKKLRQPQKTAAQARARNEAKMLAQVQATA</sequence>
<dbReference type="Proteomes" id="UP000298061">
    <property type="component" value="Unassembled WGS sequence"/>
</dbReference>
<gene>
    <name evidence="2" type="ORF">EWM64_g8194</name>
</gene>
<dbReference type="EMBL" id="SFCI01001418">
    <property type="protein sequence ID" value="TFY75817.1"/>
    <property type="molecule type" value="Genomic_DNA"/>
</dbReference>
<feature type="compositionally biased region" description="Polar residues" evidence="1">
    <location>
        <begin position="1"/>
        <end position="22"/>
    </location>
</feature>
<proteinExistence type="predicted"/>
<protein>
    <submittedName>
        <fullName evidence="2">Uncharacterized protein</fullName>
    </submittedName>
</protein>
<accession>A0A4Y9ZP37</accession>
<evidence type="ECO:0000313" key="3">
    <source>
        <dbReference type="Proteomes" id="UP000298061"/>
    </source>
</evidence>
<organism evidence="2 3">
    <name type="scientific">Hericium alpestre</name>
    <dbReference type="NCBI Taxonomy" id="135208"/>
    <lineage>
        <taxon>Eukaryota</taxon>
        <taxon>Fungi</taxon>
        <taxon>Dikarya</taxon>
        <taxon>Basidiomycota</taxon>
        <taxon>Agaricomycotina</taxon>
        <taxon>Agaricomycetes</taxon>
        <taxon>Russulales</taxon>
        <taxon>Hericiaceae</taxon>
        <taxon>Hericium</taxon>
    </lineage>
</organism>